<keyword evidence="3" id="KW-1185">Reference proteome</keyword>
<dbReference type="KEGG" id="gtt:GUITHDRAFT_150884"/>
<proteinExistence type="predicted"/>
<name>L1JTH5_GUITC</name>
<dbReference type="Proteomes" id="UP000011087">
    <property type="component" value="Unassembled WGS sequence"/>
</dbReference>
<dbReference type="EnsemblProtists" id="EKX51373">
    <property type="protein sequence ID" value="EKX51373"/>
    <property type="gene ID" value="GUITHDRAFT_150884"/>
</dbReference>
<reference evidence="3" key="2">
    <citation type="submission" date="2012-11" db="EMBL/GenBank/DDBJ databases">
        <authorList>
            <person name="Kuo A."/>
            <person name="Curtis B.A."/>
            <person name="Tanifuji G."/>
            <person name="Burki F."/>
            <person name="Gruber A."/>
            <person name="Irimia M."/>
            <person name="Maruyama S."/>
            <person name="Arias M.C."/>
            <person name="Ball S.G."/>
            <person name="Gile G.H."/>
            <person name="Hirakawa Y."/>
            <person name="Hopkins J.F."/>
            <person name="Rensing S.A."/>
            <person name="Schmutz J."/>
            <person name="Symeonidi A."/>
            <person name="Elias M."/>
            <person name="Eveleigh R.J."/>
            <person name="Herman E.K."/>
            <person name="Klute M.J."/>
            <person name="Nakayama T."/>
            <person name="Obornik M."/>
            <person name="Reyes-Prieto A."/>
            <person name="Armbrust E.V."/>
            <person name="Aves S.J."/>
            <person name="Beiko R.G."/>
            <person name="Coutinho P."/>
            <person name="Dacks J.B."/>
            <person name="Durnford D.G."/>
            <person name="Fast N.M."/>
            <person name="Green B.R."/>
            <person name="Grisdale C."/>
            <person name="Hempe F."/>
            <person name="Henrissat B."/>
            <person name="Hoppner M.P."/>
            <person name="Ishida K.-I."/>
            <person name="Kim E."/>
            <person name="Koreny L."/>
            <person name="Kroth P.G."/>
            <person name="Liu Y."/>
            <person name="Malik S.-B."/>
            <person name="Maier U.G."/>
            <person name="McRose D."/>
            <person name="Mock T."/>
            <person name="Neilson J.A."/>
            <person name="Onodera N.T."/>
            <person name="Poole A.M."/>
            <person name="Pritham E.J."/>
            <person name="Richards T.A."/>
            <person name="Rocap G."/>
            <person name="Roy S.W."/>
            <person name="Sarai C."/>
            <person name="Schaack S."/>
            <person name="Shirato S."/>
            <person name="Slamovits C.H."/>
            <person name="Spencer D.F."/>
            <person name="Suzuki S."/>
            <person name="Worden A.Z."/>
            <person name="Zauner S."/>
            <person name="Barry K."/>
            <person name="Bell C."/>
            <person name="Bharti A.K."/>
            <person name="Crow J.A."/>
            <person name="Grimwood J."/>
            <person name="Kramer R."/>
            <person name="Lindquist E."/>
            <person name="Lucas S."/>
            <person name="Salamov A."/>
            <person name="McFadden G.I."/>
            <person name="Lane C.E."/>
            <person name="Keeling P.J."/>
            <person name="Gray M.W."/>
            <person name="Grigoriev I.V."/>
            <person name="Archibald J.M."/>
        </authorList>
    </citation>
    <scope>NUCLEOTIDE SEQUENCE</scope>
    <source>
        <strain evidence="3">CCMP2712</strain>
    </source>
</reference>
<reference evidence="2" key="3">
    <citation type="submission" date="2016-03" db="UniProtKB">
        <authorList>
            <consortium name="EnsemblProtists"/>
        </authorList>
    </citation>
    <scope>IDENTIFICATION</scope>
</reference>
<dbReference type="AlphaFoldDB" id="L1JTH5"/>
<dbReference type="PaxDb" id="55529-EKX51373"/>
<dbReference type="GeneID" id="17308056"/>
<reference evidence="1 3" key="1">
    <citation type="journal article" date="2012" name="Nature">
        <title>Algal genomes reveal evolutionary mosaicism and the fate of nucleomorphs.</title>
        <authorList>
            <consortium name="DOE Joint Genome Institute"/>
            <person name="Curtis B.A."/>
            <person name="Tanifuji G."/>
            <person name="Burki F."/>
            <person name="Gruber A."/>
            <person name="Irimia M."/>
            <person name="Maruyama S."/>
            <person name="Arias M.C."/>
            <person name="Ball S.G."/>
            <person name="Gile G.H."/>
            <person name="Hirakawa Y."/>
            <person name="Hopkins J.F."/>
            <person name="Kuo A."/>
            <person name="Rensing S.A."/>
            <person name="Schmutz J."/>
            <person name="Symeonidi A."/>
            <person name="Elias M."/>
            <person name="Eveleigh R.J."/>
            <person name="Herman E.K."/>
            <person name="Klute M.J."/>
            <person name="Nakayama T."/>
            <person name="Obornik M."/>
            <person name="Reyes-Prieto A."/>
            <person name="Armbrust E.V."/>
            <person name="Aves S.J."/>
            <person name="Beiko R.G."/>
            <person name="Coutinho P."/>
            <person name="Dacks J.B."/>
            <person name="Durnford D.G."/>
            <person name="Fast N.M."/>
            <person name="Green B.R."/>
            <person name="Grisdale C.J."/>
            <person name="Hempel F."/>
            <person name="Henrissat B."/>
            <person name="Hoppner M.P."/>
            <person name="Ishida K."/>
            <person name="Kim E."/>
            <person name="Koreny L."/>
            <person name="Kroth P.G."/>
            <person name="Liu Y."/>
            <person name="Malik S.B."/>
            <person name="Maier U.G."/>
            <person name="McRose D."/>
            <person name="Mock T."/>
            <person name="Neilson J.A."/>
            <person name="Onodera N.T."/>
            <person name="Poole A.M."/>
            <person name="Pritham E.J."/>
            <person name="Richards T.A."/>
            <person name="Rocap G."/>
            <person name="Roy S.W."/>
            <person name="Sarai C."/>
            <person name="Schaack S."/>
            <person name="Shirato S."/>
            <person name="Slamovits C.H."/>
            <person name="Spencer D.F."/>
            <person name="Suzuki S."/>
            <person name="Worden A.Z."/>
            <person name="Zauner S."/>
            <person name="Barry K."/>
            <person name="Bell C."/>
            <person name="Bharti A.K."/>
            <person name="Crow J.A."/>
            <person name="Grimwood J."/>
            <person name="Kramer R."/>
            <person name="Lindquist E."/>
            <person name="Lucas S."/>
            <person name="Salamov A."/>
            <person name="McFadden G.I."/>
            <person name="Lane C.E."/>
            <person name="Keeling P.J."/>
            <person name="Gray M.W."/>
            <person name="Grigoriev I.V."/>
            <person name="Archibald J.M."/>
        </authorList>
    </citation>
    <scope>NUCLEOTIDE SEQUENCE</scope>
    <source>
        <strain evidence="1 3">CCMP2712</strain>
    </source>
</reference>
<sequence>MKAKAMQAWRTIAWEELNLRRIMRQVRTKLHAWFYETMYSAFEFWKENAQSLSLMRKKTRKVMMWLVKKDVIRALGAWIACWAHAKDWRVCALEGCLQSRAKRYTASEVKSFINSARGAALLHEFSEASAQDLSEKVISSRIDLEALHEHLTVDALTAARIFPSEDQDRAQALIWKLGQVDVE</sequence>
<dbReference type="HOGENOM" id="CLU_1477757_0_0_1"/>
<gene>
    <name evidence="1" type="ORF">GUITHDRAFT_150884</name>
</gene>
<evidence type="ECO:0000313" key="1">
    <source>
        <dbReference type="EMBL" id="EKX51373.1"/>
    </source>
</evidence>
<evidence type="ECO:0000313" key="3">
    <source>
        <dbReference type="Proteomes" id="UP000011087"/>
    </source>
</evidence>
<dbReference type="EMBL" id="JH992975">
    <property type="protein sequence ID" value="EKX51373.1"/>
    <property type="molecule type" value="Genomic_DNA"/>
</dbReference>
<accession>L1JTH5</accession>
<organism evidence="1">
    <name type="scientific">Guillardia theta (strain CCMP2712)</name>
    <name type="common">Cryptophyte</name>
    <dbReference type="NCBI Taxonomy" id="905079"/>
    <lineage>
        <taxon>Eukaryota</taxon>
        <taxon>Cryptophyceae</taxon>
        <taxon>Pyrenomonadales</taxon>
        <taxon>Geminigeraceae</taxon>
        <taxon>Guillardia</taxon>
    </lineage>
</organism>
<protein>
    <submittedName>
        <fullName evidence="1 2">Uncharacterized protein</fullName>
    </submittedName>
</protein>
<dbReference type="RefSeq" id="XP_005838353.1">
    <property type="nucleotide sequence ID" value="XM_005838296.1"/>
</dbReference>
<evidence type="ECO:0000313" key="2">
    <source>
        <dbReference type="EnsemblProtists" id="EKX51373"/>
    </source>
</evidence>